<dbReference type="PANTHER" id="PTHR31544">
    <property type="entry name" value="AIG2-LIKE PROTEIN D"/>
    <property type="match status" value="1"/>
</dbReference>
<dbReference type="InterPro" id="IPR036568">
    <property type="entry name" value="GGCT-like_sf"/>
</dbReference>
<keyword evidence="3" id="KW-0378">Hydrolase</keyword>
<evidence type="ECO:0000256" key="1">
    <source>
        <dbReference type="ARBA" id="ARBA00001946"/>
    </source>
</evidence>
<gene>
    <name evidence="6" type="ORF">ACFSGJ_19485</name>
</gene>
<dbReference type="CDD" id="cd06661">
    <property type="entry name" value="GGCT_like"/>
    <property type="match status" value="1"/>
</dbReference>
<dbReference type="Gene3D" id="3.90.79.10">
    <property type="entry name" value="Nucleoside Triphosphate Pyrophosphohydrolase"/>
    <property type="match status" value="1"/>
</dbReference>
<accession>A0ABW4SBL7</accession>
<dbReference type="Pfam" id="PF06094">
    <property type="entry name" value="GGACT"/>
    <property type="match status" value="1"/>
</dbReference>
<keyword evidence="7" id="KW-1185">Reference proteome</keyword>
<reference evidence="7" key="1">
    <citation type="journal article" date="2019" name="Int. J. Syst. Evol. Microbiol.">
        <title>The Global Catalogue of Microorganisms (GCM) 10K type strain sequencing project: providing services to taxonomists for standard genome sequencing and annotation.</title>
        <authorList>
            <consortium name="The Broad Institute Genomics Platform"/>
            <consortium name="The Broad Institute Genome Sequencing Center for Infectious Disease"/>
            <person name="Wu L."/>
            <person name="Ma J."/>
        </authorList>
    </citation>
    <scope>NUCLEOTIDE SEQUENCE [LARGE SCALE GENOMIC DNA]</scope>
    <source>
        <strain evidence="7">CGMCC 4.7242</strain>
    </source>
</reference>
<dbReference type="InterPro" id="IPR000086">
    <property type="entry name" value="NUDIX_hydrolase_dom"/>
</dbReference>
<comment type="caution">
    <text evidence="6">The sequence shown here is derived from an EMBL/GenBank/DDBJ whole genome shotgun (WGS) entry which is preliminary data.</text>
</comment>
<evidence type="ECO:0000259" key="5">
    <source>
        <dbReference type="PROSITE" id="PS51462"/>
    </source>
</evidence>
<keyword evidence="2" id="KW-0808">Transferase</keyword>
<evidence type="ECO:0000256" key="2">
    <source>
        <dbReference type="ARBA" id="ARBA00022679"/>
    </source>
</evidence>
<dbReference type="InterPro" id="IPR020084">
    <property type="entry name" value="NUDIX_hydrolase_CS"/>
</dbReference>
<evidence type="ECO:0000256" key="3">
    <source>
        <dbReference type="ARBA" id="ARBA00022801"/>
    </source>
</evidence>
<dbReference type="RefSeq" id="WP_390265716.1">
    <property type="nucleotide sequence ID" value="NZ_JBHUGH010000037.1"/>
</dbReference>
<feature type="domain" description="Nudix hydrolase" evidence="5">
    <location>
        <begin position="219"/>
        <end position="359"/>
    </location>
</feature>
<evidence type="ECO:0000313" key="7">
    <source>
        <dbReference type="Proteomes" id="UP001597353"/>
    </source>
</evidence>
<evidence type="ECO:0000256" key="4">
    <source>
        <dbReference type="ARBA" id="ARBA00030602"/>
    </source>
</evidence>
<dbReference type="SUPFAM" id="SSF110857">
    <property type="entry name" value="Gamma-glutamyl cyclotransferase-like"/>
    <property type="match status" value="1"/>
</dbReference>
<dbReference type="Pfam" id="PF00293">
    <property type="entry name" value="NUDIX"/>
    <property type="match status" value="1"/>
</dbReference>
<dbReference type="PROSITE" id="PS00893">
    <property type="entry name" value="NUDIX_BOX"/>
    <property type="match status" value="1"/>
</dbReference>
<dbReference type="PANTHER" id="PTHR31544:SF2">
    <property type="entry name" value="AIG2-LIKE PROTEIN D"/>
    <property type="match status" value="1"/>
</dbReference>
<dbReference type="InterPro" id="IPR015797">
    <property type="entry name" value="NUDIX_hydrolase-like_dom_sf"/>
</dbReference>
<dbReference type="EMBL" id="JBHUGH010000037">
    <property type="protein sequence ID" value="MFD1914390.1"/>
    <property type="molecule type" value="Genomic_DNA"/>
</dbReference>
<dbReference type="SUPFAM" id="SSF55811">
    <property type="entry name" value="Nudix"/>
    <property type="match status" value="1"/>
</dbReference>
<proteinExistence type="predicted"/>
<protein>
    <recommendedName>
        <fullName evidence="4">Putative gamma-glutamylcyclotransferase</fullName>
    </recommendedName>
</protein>
<dbReference type="Gene3D" id="3.10.490.10">
    <property type="entry name" value="Gamma-glutamyl cyclotransferase-like"/>
    <property type="match status" value="1"/>
</dbReference>
<dbReference type="InterPro" id="IPR013024">
    <property type="entry name" value="GGCT-like"/>
</dbReference>
<comment type="cofactor">
    <cofactor evidence="1">
        <name>Mg(2+)</name>
        <dbReference type="ChEBI" id="CHEBI:18420"/>
    </cofactor>
</comment>
<dbReference type="InterPro" id="IPR004385">
    <property type="entry name" value="NDP_pyrophosphatase"/>
</dbReference>
<organism evidence="6 7">
    <name type="scientific">Halodurantibacterium flavum</name>
    <dbReference type="NCBI Taxonomy" id="1382802"/>
    <lineage>
        <taxon>Bacteria</taxon>
        <taxon>Pseudomonadati</taxon>
        <taxon>Pseudomonadota</taxon>
        <taxon>Alphaproteobacteria</taxon>
        <taxon>Rhodobacterales</taxon>
        <taxon>Paracoccaceae</taxon>
        <taxon>Halodurantibacterium</taxon>
    </lineage>
</organism>
<sequence>MTSFFFYGTLRHEPLLRAVLGREVVTEPALLADYRVHAVADQDFPMILAEPGATATGVLARDLGPGDIERLDYYEGGFGYDLRQVSVGGQAAQIWVPRAGLWQPAGDWDLAAWAERWGTLQVAAAEDAMALRADRPVAELARRWPKVQVRASARLRARGSDAPAEAARLGAAGTPEAADIRIAARHEPYANFFSVEEYDLSYPRYDGAMSPVVNRAVFVTGDAATVLPYDQARDRVLVIEQFRVGPFARGDGRPWLLEPIAGRVDAQEDPETAIRREAEEEAGITLGALHPVGTYYPTPAAKSEFLYSYVALADLPDGAARAGGLDEEAEDIRPHLLTFSELMALVDEGALTNGPLLLSALWLARHRDRLLRNA</sequence>
<dbReference type="PROSITE" id="PS51462">
    <property type="entry name" value="NUDIX"/>
    <property type="match status" value="1"/>
</dbReference>
<dbReference type="NCBIfam" id="TIGR00052">
    <property type="entry name" value="nudix-type nucleoside diphosphatase, YffH/AdpP family"/>
    <property type="match status" value="1"/>
</dbReference>
<dbReference type="InterPro" id="IPR045038">
    <property type="entry name" value="AIG2-like"/>
</dbReference>
<name>A0ABW4SBL7_9RHOB</name>
<dbReference type="InterPro" id="IPR009288">
    <property type="entry name" value="AIG2-like_dom"/>
</dbReference>
<dbReference type="Proteomes" id="UP001597353">
    <property type="component" value="Unassembled WGS sequence"/>
</dbReference>
<evidence type="ECO:0000313" key="6">
    <source>
        <dbReference type="EMBL" id="MFD1914390.1"/>
    </source>
</evidence>
<dbReference type="CDD" id="cd24155">
    <property type="entry name" value="NUDIX_ADPRase"/>
    <property type="match status" value="1"/>
</dbReference>